<dbReference type="Proteomes" id="UP001066276">
    <property type="component" value="Chromosome 11"/>
</dbReference>
<dbReference type="EMBL" id="JANPWB010000015">
    <property type="protein sequence ID" value="KAJ1090141.1"/>
    <property type="molecule type" value="Genomic_DNA"/>
</dbReference>
<gene>
    <name evidence="2" type="ORF">NDU88_003278</name>
</gene>
<organism evidence="2 3">
    <name type="scientific">Pleurodeles waltl</name>
    <name type="common">Iberian ribbed newt</name>
    <dbReference type="NCBI Taxonomy" id="8319"/>
    <lineage>
        <taxon>Eukaryota</taxon>
        <taxon>Metazoa</taxon>
        <taxon>Chordata</taxon>
        <taxon>Craniata</taxon>
        <taxon>Vertebrata</taxon>
        <taxon>Euteleostomi</taxon>
        <taxon>Amphibia</taxon>
        <taxon>Batrachia</taxon>
        <taxon>Caudata</taxon>
        <taxon>Salamandroidea</taxon>
        <taxon>Salamandridae</taxon>
        <taxon>Pleurodelinae</taxon>
        <taxon>Pleurodeles</taxon>
    </lineage>
</organism>
<proteinExistence type="predicted"/>
<evidence type="ECO:0000313" key="3">
    <source>
        <dbReference type="Proteomes" id="UP001066276"/>
    </source>
</evidence>
<accession>A0AAV7LEU8</accession>
<sequence>MTSTHFEGSSERRRDLGKESGTEQWWVGRTKPTKLATDFCQQERRGRPNQIKRSADWAWRGETGSDTESDEGEERNGGAVDAEQEKGEWKSDVDHKKLEVEERKAGADTVRQEEEEEKRHAHI</sequence>
<comment type="caution">
    <text evidence="2">The sequence shown here is derived from an EMBL/GenBank/DDBJ whole genome shotgun (WGS) entry which is preliminary data.</text>
</comment>
<reference evidence="2" key="1">
    <citation type="journal article" date="2022" name="bioRxiv">
        <title>Sequencing and chromosome-scale assembly of the giantPleurodeles waltlgenome.</title>
        <authorList>
            <person name="Brown T."/>
            <person name="Elewa A."/>
            <person name="Iarovenko S."/>
            <person name="Subramanian E."/>
            <person name="Araus A.J."/>
            <person name="Petzold A."/>
            <person name="Susuki M."/>
            <person name="Suzuki K.-i.T."/>
            <person name="Hayashi T."/>
            <person name="Toyoda A."/>
            <person name="Oliveira C."/>
            <person name="Osipova E."/>
            <person name="Leigh N.D."/>
            <person name="Simon A."/>
            <person name="Yun M.H."/>
        </authorList>
    </citation>
    <scope>NUCLEOTIDE SEQUENCE</scope>
    <source>
        <strain evidence="2">20211129_DDA</strain>
        <tissue evidence="2">Liver</tissue>
    </source>
</reference>
<name>A0AAV7LEU8_PLEWA</name>
<feature type="region of interest" description="Disordered" evidence="1">
    <location>
        <begin position="1"/>
        <end position="123"/>
    </location>
</feature>
<evidence type="ECO:0000313" key="2">
    <source>
        <dbReference type="EMBL" id="KAJ1090141.1"/>
    </source>
</evidence>
<keyword evidence="3" id="KW-1185">Reference proteome</keyword>
<feature type="compositionally biased region" description="Basic and acidic residues" evidence="1">
    <location>
        <begin position="8"/>
        <end position="21"/>
    </location>
</feature>
<dbReference type="AlphaFoldDB" id="A0AAV7LEU8"/>
<protein>
    <submittedName>
        <fullName evidence="2">Uncharacterized protein</fullName>
    </submittedName>
</protein>
<feature type="compositionally biased region" description="Basic and acidic residues" evidence="1">
    <location>
        <begin position="83"/>
        <end position="112"/>
    </location>
</feature>
<evidence type="ECO:0000256" key="1">
    <source>
        <dbReference type="SAM" id="MobiDB-lite"/>
    </source>
</evidence>